<gene>
    <name evidence="1" type="ORF">UFOVP1246_21</name>
</gene>
<name>A0A6J5RFE7_9CAUD</name>
<sequence length="148" mass="16308">MTDEPRKRRKKDANGLTELRQKKVDAAVLEYGRAWLRLQEATGAKGTTQLEAIELMDKLGLKSHTSESPDGGSVTVSIVKGERVKIDWDRFKKKIGAPAWKKITKDVPDQGLVDQAIADGLFTIEDLAECSSTVPNSPYLKTNVKGVL</sequence>
<reference evidence="1" key="1">
    <citation type="submission" date="2020-05" db="EMBL/GenBank/DDBJ databases">
        <authorList>
            <person name="Chiriac C."/>
            <person name="Salcher M."/>
            <person name="Ghai R."/>
            <person name="Kavagutti S V."/>
        </authorList>
    </citation>
    <scope>NUCLEOTIDE SEQUENCE</scope>
</reference>
<accession>A0A6J5RFE7</accession>
<proteinExistence type="predicted"/>
<organism evidence="1">
    <name type="scientific">uncultured Caudovirales phage</name>
    <dbReference type="NCBI Taxonomy" id="2100421"/>
    <lineage>
        <taxon>Viruses</taxon>
        <taxon>Duplodnaviria</taxon>
        <taxon>Heunggongvirae</taxon>
        <taxon>Uroviricota</taxon>
        <taxon>Caudoviricetes</taxon>
        <taxon>Peduoviridae</taxon>
        <taxon>Maltschvirus</taxon>
        <taxon>Maltschvirus maltsch</taxon>
    </lineage>
</organism>
<evidence type="ECO:0000313" key="1">
    <source>
        <dbReference type="EMBL" id="CAB4192987.1"/>
    </source>
</evidence>
<dbReference type="EMBL" id="LR797193">
    <property type="protein sequence ID" value="CAB4192987.1"/>
    <property type="molecule type" value="Genomic_DNA"/>
</dbReference>
<protein>
    <submittedName>
        <fullName evidence="1">Uncharacterized protein</fullName>
    </submittedName>
</protein>